<evidence type="ECO:0000259" key="9">
    <source>
        <dbReference type="PROSITE" id="PS50850"/>
    </source>
</evidence>
<dbReference type="Proteomes" id="UP000295197">
    <property type="component" value="Unassembled WGS sequence"/>
</dbReference>
<dbReference type="PANTHER" id="PTHR23504">
    <property type="entry name" value="MAJOR FACILITATOR SUPERFAMILY DOMAIN-CONTAINING PROTEIN 10"/>
    <property type="match status" value="1"/>
</dbReference>
<evidence type="ECO:0000313" key="11">
    <source>
        <dbReference type="Proteomes" id="UP000295197"/>
    </source>
</evidence>
<feature type="transmembrane region" description="Helical" evidence="8">
    <location>
        <begin position="284"/>
        <end position="302"/>
    </location>
</feature>
<dbReference type="AlphaFoldDB" id="A0A4R3VX34"/>
<feature type="transmembrane region" description="Helical" evidence="8">
    <location>
        <begin position="79"/>
        <end position="98"/>
    </location>
</feature>
<feature type="transmembrane region" description="Helical" evidence="8">
    <location>
        <begin position="48"/>
        <end position="67"/>
    </location>
</feature>
<evidence type="ECO:0000256" key="2">
    <source>
        <dbReference type="ARBA" id="ARBA00004141"/>
    </source>
</evidence>
<dbReference type="OrthoDB" id="9793283at2"/>
<dbReference type="SUPFAM" id="SSF103473">
    <property type="entry name" value="MFS general substrate transporter"/>
    <property type="match status" value="1"/>
</dbReference>
<organism evidence="10 11">
    <name type="scientific">Sphingobacterium alimentarium</name>
    <dbReference type="NCBI Taxonomy" id="797292"/>
    <lineage>
        <taxon>Bacteria</taxon>
        <taxon>Pseudomonadati</taxon>
        <taxon>Bacteroidota</taxon>
        <taxon>Sphingobacteriia</taxon>
        <taxon>Sphingobacteriales</taxon>
        <taxon>Sphingobacteriaceae</taxon>
        <taxon>Sphingobacterium</taxon>
    </lineage>
</organism>
<evidence type="ECO:0000256" key="3">
    <source>
        <dbReference type="ARBA" id="ARBA00007520"/>
    </source>
</evidence>
<keyword evidence="7 8" id="KW-0472">Membrane</keyword>
<gene>
    <name evidence="10" type="ORF">EDC17_100177</name>
</gene>
<evidence type="ECO:0000256" key="6">
    <source>
        <dbReference type="ARBA" id="ARBA00022989"/>
    </source>
</evidence>
<keyword evidence="4" id="KW-0813">Transport</keyword>
<dbReference type="Gene3D" id="1.20.1250.20">
    <property type="entry name" value="MFS general substrate transporter like domains"/>
    <property type="match status" value="1"/>
</dbReference>
<dbReference type="InterPro" id="IPR005829">
    <property type="entry name" value="Sugar_transporter_CS"/>
</dbReference>
<accession>A0A4R3VX34</accession>
<evidence type="ECO:0000256" key="7">
    <source>
        <dbReference type="ARBA" id="ARBA00023136"/>
    </source>
</evidence>
<dbReference type="EMBL" id="SMBZ01000001">
    <property type="protein sequence ID" value="TCV20734.1"/>
    <property type="molecule type" value="Genomic_DNA"/>
</dbReference>
<feature type="transmembrane region" description="Helical" evidence="8">
    <location>
        <begin position="165"/>
        <end position="185"/>
    </location>
</feature>
<name>A0A4R3VX34_9SPHI</name>
<evidence type="ECO:0000256" key="1">
    <source>
        <dbReference type="ARBA" id="ARBA00003279"/>
    </source>
</evidence>
<dbReference type="InterPro" id="IPR011701">
    <property type="entry name" value="MFS"/>
</dbReference>
<feature type="transmembrane region" description="Helical" evidence="8">
    <location>
        <begin position="217"/>
        <end position="241"/>
    </location>
</feature>
<protein>
    <submittedName>
        <fullName evidence="10">DHA1 family tetracycline resistance protein-like MFS transporter</fullName>
    </submittedName>
</protein>
<dbReference type="GO" id="GO:0016020">
    <property type="term" value="C:membrane"/>
    <property type="evidence" value="ECO:0007669"/>
    <property type="project" value="UniProtKB-SubCell"/>
</dbReference>
<comment type="function">
    <text evidence="1">Resistance to tetracycline by an active tetracycline efflux. This is an energy-dependent process that decreases the accumulation of the antibiotic in whole cells. This protein functions as a metal-tetracycline/H(+) antiporter.</text>
</comment>
<proteinExistence type="inferred from homology"/>
<dbReference type="Pfam" id="PF07690">
    <property type="entry name" value="MFS_1"/>
    <property type="match status" value="1"/>
</dbReference>
<sequence length="402" mass="43671">MKEASSKGLFFIFITVVIDSIGLGIIIPVMPKLIQELIGGDLSQASQYGGWLVFVYALAQFFFASVLGNLSDKYGRRPVLLFSLFGFCINYILTGLAPSILWLFIGRLVAGVTGASHTVAAAYIADISTPQKKAQNFGLLGAAFGLGFILGPVLGGVLGQYGSRVPFFAAAILCLLNVIYGYFVIPESLKPELRRPFSWKTANPIGAFIHIKSYPHILPLFLSIFLINIAANSVQSTWSYFTMEKFEWDEKMVGLSLGFVGTLLMIVQAGLIRIAIPKLGLKNAIILGLVLYVCAYTLFGFANQSWMMYAISILFVSAGLAGPALQSYISDHIPPNEQGQIQGGITSVISLTSIIGPLLMTTLFSYFSRKEVHPYFPGAPFILSAVLAAVALIITGLYFRKK</sequence>
<evidence type="ECO:0000256" key="5">
    <source>
        <dbReference type="ARBA" id="ARBA00022692"/>
    </source>
</evidence>
<dbReference type="InterPro" id="IPR001958">
    <property type="entry name" value="Tet-R_TetA/multi-R_MdtG-like"/>
</dbReference>
<dbReference type="PROSITE" id="PS50850">
    <property type="entry name" value="MFS"/>
    <property type="match status" value="1"/>
</dbReference>
<comment type="subcellular location">
    <subcellularLocation>
        <location evidence="2">Membrane</location>
        <topology evidence="2">Multi-pass membrane protein</topology>
    </subcellularLocation>
</comment>
<feature type="transmembrane region" description="Helical" evidence="8">
    <location>
        <begin position="308"/>
        <end position="329"/>
    </location>
</feature>
<comment type="caution">
    <text evidence="10">The sequence shown here is derived from an EMBL/GenBank/DDBJ whole genome shotgun (WGS) entry which is preliminary data.</text>
</comment>
<dbReference type="PROSITE" id="PS00216">
    <property type="entry name" value="SUGAR_TRANSPORT_1"/>
    <property type="match status" value="1"/>
</dbReference>
<feature type="transmembrane region" description="Helical" evidence="8">
    <location>
        <begin position="9"/>
        <end position="28"/>
    </location>
</feature>
<dbReference type="PRINTS" id="PR01035">
    <property type="entry name" value="TCRTETA"/>
</dbReference>
<feature type="transmembrane region" description="Helical" evidence="8">
    <location>
        <begin position="104"/>
        <end position="125"/>
    </location>
</feature>
<comment type="similarity">
    <text evidence="3">Belongs to the major facilitator superfamily. TCR/Tet family.</text>
</comment>
<evidence type="ECO:0000256" key="4">
    <source>
        <dbReference type="ARBA" id="ARBA00022448"/>
    </source>
</evidence>
<dbReference type="InterPro" id="IPR020846">
    <property type="entry name" value="MFS_dom"/>
</dbReference>
<feature type="transmembrane region" description="Helical" evidence="8">
    <location>
        <begin position="341"/>
        <end position="367"/>
    </location>
</feature>
<dbReference type="PANTHER" id="PTHR23504:SF15">
    <property type="entry name" value="MAJOR FACILITATOR SUPERFAMILY (MFS) PROFILE DOMAIN-CONTAINING PROTEIN"/>
    <property type="match status" value="1"/>
</dbReference>
<dbReference type="RefSeq" id="WP_132775831.1">
    <property type="nucleotide sequence ID" value="NZ_SMBZ01000001.1"/>
</dbReference>
<keyword evidence="6 8" id="KW-1133">Transmembrane helix</keyword>
<keyword evidence="5 8" id="KW-0812">Transmembrane</keyword>
<evidence type="ECO:0000256" key="8">
    <source>
        <dbReference type="SAM" id="Phobius"/>
    </source>
</evidence>
<feature type="transmembrane region" description="Helical" evidence="8">
    <location>
        <begin position="379"/>
        <end position="399"/>
    </location>
</feature>
<evidence type="ECO:0000313" key="10">
    <source>
        <dbReference type="EMBL" id="TCV20734.1"/>
    </source>
</evidence>
<feature type="transmembrane region" description="Helical" evidence="8">
    <location>
        <begin position="137"/>
        <end position="159"/>
    </location>
</feature>
<keyword evidence="11" id="KW-1185">Reference proteome</keyword>
<dbReference type="CDD" id="cd17388">
    <property type="entry name" value="MFS_TetA"/>
    <property type="match status" value="1"/>
</dbReference>
<dbReference type="InterPro" id="IPR036259">
    <property type="entry name" value="MFS_trans_sf"/>
</dbReference>
<dbReference type="GO" id="GO:0022857">
    <property type="term" value="F:transmembrane transporter activity"/>
    <property type="evidence" value="ECO:0007669"/>
    <property type="project" value="InterPro"/>
</dbReference>
<reference evidence="10 11" key="1">
    <citation type="submission" date="2019-03" db="EMBL/GenBank/DDBJ databases">
        <title>Genomic Encyclopedia of Type Strains, Phase IV (KMG-IV): sequencing the most valuable type-strain genomes for metagenomic binning, comparative biology and taxonomic classification.</title>
        <authorList>
            <person name="Goeker M."/>
        </authorList>
    </citation>
    <scope>NUCLEOTIDE SEQUENCE [LARGE SCALE GENOMIC DNA]</scope>
    <source>
        <strain evidence="10 11">DSM 22362</strain>
    </source>
</reference>
<feature type="domain" description="Major facilitator superfamily (MFS) profile" evidence="9">
    <location>
        <begin position="8"/>
        <end position="402"/>
    </location>
</feature>
<feature type="transmembrane region" description="Helical" evidence="8">
    <location>
        <begin position="253"/>
        <end position="272"/>
    </location>
</feature>